<name>A0ABP8WGC7_9MICO</name>
<keyword evidence="3" id="KW-1185">Reference proteome</keyword>
<evidence type="ECO:0000313" key="2">
    <source>
        <dbReference type="EMBL" id="GAA4688926.1"/>
    </source>
</evidence>
<dbReference type="RefSeq" id="WP_253871520.1">
    <property type="nucleotide sequence ID" value="NZ_BAABHM010000003.1"/>
</dbReference>
<evidence type="ECO:0000256" key="1">
    <source>
        <dbReference type="SAM" id="Phobius"/>
    </source>
</evidence>
<accession>A0ABP8WGC7</accession>
<organism evidence="2 3">
    <name type="scientific">Promicromonospora umidemergens</name>
    <dbReference type="NCBI Taxonomy" id="629679"/>
    <lineage>
        <taxon>Bacteria</taxon>
        <taxon>Bacillati</taxon>
        <taxon>Actinomycetota</taxon>
        <taxon>Actinomycetes</taxon>
        <taxon>Micrococcales</taxon>
        <taxon>Promicromonosporaceae</taxon>
        <taxon>Promicromonospora</taxon>
    </lineage>
</organism>
<keyword evidence="1" id="KW-0472">Membrane</keyword>
<dbReference type="EMBL" id="BAABHM010000003">
    <property type="protein sequence ID" value="GAA4688926.1"/>
    <property type="molecule type" value="Genomic_DNA"/>
</dbReference>
<protein>
    <submittedName>
        <fullName evidence="2">Uncharacterized protein</fullName>
    </submittedName>
</protein>
<proteinExistence type="predicted"/>
<evidence type="ECO:0000313" key="3">
    <source>
        <dbReference type="Proteomes" id="UP001500843"/>
    </source>
</evidence>
<comment type="caution">
    <text evidence="2">The sequence shown here is derived from an EMBL/GenBank/DDBJ whole genome shotgun (WGS) entry which is preliminary data.</text>
</comment>
<feature type="transmembrane region" description="Helical" evidence="1">
    <location>
        <begin position="382"/>
        <end position="401"/>
    </location>
</feature>
<sequence>MARIVHIFTFRAFPTVSDGVPLTEAYDFGRFTPHLVNRPGDILRVTNLGRHTDVRVTTEQSTLAPHDITARLWSDGASLAQLHLSYELDDPSPHEVASHLAVFCHERTSLSFDGVALVDWLVGKAGLDRVPRLDQDVLQFVELDDAARLATDKDEPSNDAIAMIYRTAERLPDGGVPTHVPAALNSLAGAFAAHGRGVVVLGGQSEATALTVRLTACELLFAVGRARHARAKIENLLQGSRTRDEAAGIWDDAERLSEVAREVRRQRTIMALDVQGYADGLFMPELVIDSFRTSFAEALRLGDLTDSTVGLMDALSDVIGSSLADIQLRAAKLADTRERRWQLGVGMASGIAIPVALLLSYFGVSSEATIPAERSIYDLTVYGLVWALAVASAGAIAAMTLRQYFRTKNGDSTTWR</sequence>
<feature type="transmembrane region" description="Helical" evidence="1">
    <location>
        <begin position="341"/>
        <end position="362"/>
    </location>
</feature>
<keyword evidence="1" id="KW-1133">Transmembrane helix</keyword>
<reference evidence="3" key="1">
    <citation type="journal article" date="2019" name="Int. J. Syst. Evol. Microbiol.">
        <title>The Global Catalogue of Microorganisms (GCM) 10K type strain sequencing project: providing services to taxonomists for standard genome sequencing and annotation.</title>
        <authorList>
            <consortium name="The Broad Institute Genomics Platform"/>
            <consortium name="The Broad Institute Genome Sequencing Center for Infectious Disease"/>
            <person name="Wu L."/>
            <person name="Ma J."/>
        </authorList>
    </citation>
    <scope>NUCLEOTIDE SEQUENCE [LARGE SCALE GENOMIC DNA]</scope>
    <source>
        <strain evidence="3">JCM 17975</strain>
    </source>
</reference>
<gene>
    <name evidence="2" type="ORF">GCM10023198_04240</name>
</gene>
<dbReference type="Proteomes" id="UP001500843">
    <property type="component" value="Unassembled WGS sequence"/>
</dbReference>
<keyword evidence="1" id="KW-0812">Transmembrane</keyword>